<keyword evidence="3" id="KW-1185">Reference proteome</keyword>
<keyword evidence="1" id="KW-0812">Transmembrane</keyword>
<dbReference type="RefSeq" id="WP_268779342.1">
    <property type="nucleotide sequence ID" value="NZ_JAPRAT010000007.1"/>
</dbReference>
<protein>
    <submittedName>
        <fullName evidence="2">Flagellar basal body-associated protein FliL</fullName>
    </submittedName>
</protein>
<reference evidence="2" key="1">
    <citation type="submission" date="2022-11" db="EMBL/GenBank/DDBJ databases">
        <title>WGS of Natronobacillus azotifigens 24KS-1, an anaerobic diazotrophic haloalkaliphile from soda-rich habitats.</title>
        <authorList>
            <person name="Sorokin D.Y."/>
            <person name="Merkel A.Y."/>
        </authorList>
    </citation>
    <scope>NUCLEOTIDE SEQUENCE</scope>
    <source>
        <strain evidence="2">24KS-1</strain>
    </source>
</reference>
<evidence type="ECO:0000256" key="1">
    <source>
        <dbReference type="SAM" id="Phobius"/>
    </source>
</evidence>
<keyword evidence="1" id="KW-0472">Membrane</keyword>
<feature type="transmembrane region" description="Helical" evidence="1">
    <location>
        <begin position="6"/>
        <end position="29"/>
    </location>
</feature>
<organism evidence="2 3">
    <name type="scientific">Natronobacillus azotifigens</name>
    <dbReference type="NCBI Taxonomy" id="472978"/>
    <lineage>
        <taxon>Bacteria</taxon>
        <taxon>Bacillati</taxon>
        <taxon>Bacillota</taxon>
        <taxon>Bacilli</taxon>
        <taxon>Bacillales</taxon>
        <taxon>Bacillaceae</taxon>
        <taxon>Natronobacillus</taxon>
    </lineage>
</organism>
<keyword evidence="2" id="KW-0282">Flagellum</keyword>
<accession>A0A9J6RA62</accession>
<comment type="caution">
    <text evidence="2">The sequence shown here is derived from an EMBL/GenBank/DDBJ whole genome shotgun (WGS) entry which is preliminary data.</text>
</comment>
<name>A0A9J6RA62_9BACI</name>
<keyword evidence="1" id="KW-1133">Transmembrane helix</keyword>
<gene>
    <name evidence="2" type="primary">fliL</name>
    <name evidence="2" type="ORF">OWO01_05015</name>
</gene>
<evidence type="ECO:0000313" key="3">
    <source>
        <dbReference type="Proteomes" id="UP001084197"/>
    </source>
</evidence>
<dbReference type="EMBL" id="JAPRAT010000007">
    <property type="protein sequence ID" value="MCZ0702570.1"/>
    <property type="molecule type" value="Genomic_DNA"/>
</dbReference>
<proteinExistence type="predicted"/>
<evidence type="ECO:0000313" key="2">
    <source>
        <dbReference type="EMBL" id="MCZ0702570.1"/>
    </source>
</evidence>
<dbReference type="AlphaFoldDB" id="A0A9J6RA62"/>
<keyword evidence="2" id="KW-0969">Cilium</keyword>
<sequence>MNAKLFKILLISLVIIAIVGLGAIIFILLNDDDPDREPTIDEQIAYSFTTEEINIDLKGNSFARIQFNIITNSSDATEEIEKRQFQFKNLLIKESVDVTASELQSDLEEFEMNLKNKMNELMTEGEITDIYIVSKIVQ</sequence>
<keyword evidence="2" id="KW-0966">Cell projection</keyword>
<dbReference type="Proteomes" id="UP001084197">
    <property type="component" value="Unassembled WGS sequence"/>
</dbReference>